<dbReference type="OrthoDB" id="6348739at2759"/>
<evidence type="ECO:0000256" key="1">
    <source>
        <dbReference type="ARBA" id="ARBA00004479"/>
    </source>
</evidence>
<organism evidence="9 10">
    <name type="scientific">Chionoecetes opilio</name>
    <name type="common">Atlantic snow crab</name>
    <name type="synonym">Cancer opilio</name>
    <dbReference type="NCBI Taxonomy" id="41210"/>
    <lineage>
        <taxon>Eukaryota</taxon>
        <taxon>Metazoa</taxon>
        <taxon>Ecdysozoa</taxon>
        <taxon>Arthropoda</taxon>
        <taxon>Crustacea</taxon>
        <taxon>Multicrustacea</taxon>
        <taxon>Malacostraca</taxon>
        <taxon>Eumalacostraca</taxon>
        <taxon>Eucarida</taxon>
        <taxon>Decapoda</taxon>
        <taxon>Pleocyemata</taxon>
        <taxon>Brachyura</taxon>
        <taxon>Eubrachyura</taxon>
        <taxon>Majoidea</taxon>
        <taxon>Majidae</taxon>
        <taxon>Chionoecetes</taxon>
    </lineage>
</organism>
<keyword evidence="7" id="KW-1133">Transmembrane helix</keyword>
<dbReference type="InterPro" id="IPR003599">
    <property type="entry name" value="Ig_sub"/>
</dbReference>
<evidence type="ECO:0000256" key="5">
    <source>
        <dbReference type="ARBA" id="ARBA00023319"/>
    </source>
</evidence>
<feature type="domain" description="Ig-like" evidence="8">
    <location>
        <begin position="177"/>
        <end position="272"/>
    </location>
</feature>
<dbReference type="SMART" id="SM00409">
    <property type="entry name" value="IG"/>
    <property type="match status" value="2"/>
</dbReference>
<dbReference type="InterPro" id="IPR036179">
    <property type="entry name" value="Ig-like_dom_sf"/>
</dbReference>
<dbReference type="GO" id="GO:0005911">
    <property type="term" value="C:cell-cell junction"/>
    <property type="evidence" value="ECO:0007669"/>
    <property type="project" value="TreeGrafter"/>
</dbReference>
<evidence type="ECO:0000256" key="7">
    <source>
        <dbReference type="SAM" id="Phobius"/>
    </source>
</evidence>
<dbReference type="PANTHER" id="PTHR11640:SF164">
    <property type="entry name" value="MAM DOMAIN-CONTAINING GLYCOSYLPHOSPHATIDYLINOSITOL ANCHOR PROTEIN 1"/>
    <property type="match status" value="1"/>
</dbReference>
<dbReference type="Gene3D" id="2.60.40.10">
    <property type="entry name" value="Immunoglobulins"/>
    <property type="match status" value="2"/>
</dbReference>
<dbReference type="GO" id="GO:0050839">
    <property type="term" value="F:cell adhesion molecule binding"/>
    <property type="evidence" value="ECO:0007669"/>
    <property type="project" value="TreeGrafter"/>
</dbReference>
<feature type="compositionally biased region" description="Polar residues" evidence="6">
    <location>
        <begin position="438"/>
        <end position="456"/>
    </location>
</feature>
<sequence length="491" mass="54490">MFPPNVAASVPGTHKAWFAVVTQSQILKAPSSASEFSLHPVNTTVPAGEQTILKCLVNSKVHVCRWYFLELGLDFFSNNAAPLMVKNFPPAQHRDCSIRIKKVRKIQEGQWLCQAIKFHSSEILATHPVVLRVVTRSESAGWAPPGDPPLTTPRQSRRHDQDETVTALHEVRFKSAPEDYIQNTKLEQSVLLNCKVNKPMTSCTWVMPSGSAFNVSQEERQFNKFDTTVGDYELEGDLQEGQCSLRVRRVQHQDEGDWRCIVVVAGQEEEFQGPFLHLHITDLPHFSNHSHGGEPLVAPTEASSSVLVIVLVLTSIVLLILVILLFSCLYRRVAAASDETRKILELSPHSSLSRLPHKTFPTTDLTAASVLAVDSVRSSPAKCLDLDQYNQYLDMTGSDNISGSYIMMPPSSLRSSTSSRTTLSTLSTLPIGRARSASNSTLLSRASPGPGNTLNNPLYDPNMVFNDAPKRPDSLYYADHIYEEIKDKRTN</sequence>
<dbReference type="SUPFAM" id="SSF48726">
    <property type="entry name" value="Immunoglobulin"/>
    <property type="match status" value="2"/>
</dbReference>
<name>A0A8J4XXU8_CHIOP</name>
<dbReference type="InterPro" id="IPR007110">
    <property type="entry name" value="Ig-like_dom"/>
</dbReference>
<feature type="region of interest" description="Disordered" evidence="6">
    <location>
        <begin position="438"/>
        <end position="458"/>
    </location>
</feature>
<keyword evidence="2 7" id="KW-0472">Membrane</keyword>
<dbReference type="PROSITE" id="PS50835">
    <property type="entry name" value="IG_LIKE"/>
    <property type="match status" value="1"/>
</dbReference>
<evidence type="ECO:0000259" key="8">
    <source>
        <dbReference type="PROSITE" id="PS50835"/>
    </source>
</evidence>
<dbReference type="EMBL" id="JACEEZ010018170">
    <property type="protein sequence ID" value="KAG0717098.1"/>
    <property type="molecule type" value="Genomic_DNA"/>
</dbReference>
<dbReference type="InterPro" id="IPR051275">
    <property type="entry name" value="Cell_adhesion_signaling"/>
</dbReference>
<dbReference type="InterPro" id="IPR013783">
    <property type="entry name" value="Ig-like_fold"/>
</dbReference>
<evidence type="ECO:0000256" key="3">
    <source>
        <dbReference type="ARBA" id="ARBA00023157"/>
    </source>
</evidence>
<dbReference type="GO" id="GO:0098609">
    <property type="term" value="P:cell-cell adhesion"/>
    <property type="evidence" value="ECO:0007669"/>
    <property type="project" value="TreeGrafter"/>
</dbReference>
<keyword evidence="5" id="KW-0393">Immunoglobulin domain</keyword>
<protein>
    <recommendedName>
        <fullName evidence="8">Ig-like domain-containing protein</fullName>
    </recommendedName>
</protein>
<feature type="region of interest" description="Disordered" evidence="6">
    <location>
        <begin position="138"/>
        <end position="162"/>
    </location>
</feature>
<dbReference type="PANTHER" id="PTHR11640">
    <property type="entry name" value="NEPHRIN"/>
    <property type="match status" value="1"/>
</dbReference>
<reference evidence="9" key="1">
    <citation type="submission" date="2020-07" db="EMBL/GenBank/DDBJ databases">
        <title>The High-quality genome of the commercially important snow crab, Chionoecetes opilio.</title>
        <authorList>
            <person name="Jeong J.-H."/>
            <person name="Ryu S."/>
        </authorList>
    </citation>
    <scope>NUCLEOTIDE SEQUENCE</scope>
    <source>
        <strain evidence="9">MADBK_172401_WGS</strain>
        <tissue evidence="9">Digestive gland</tissue>
    </source>
</reference>
<dbReference type="Proteomes" id="UP000770661">
    <property type="component" value="Unassembled WGS sequence"/>
</dbReference>
<accession>A0A8J4XXU8</accession>
<dbReference type="GO" id="GO:0005886">
    <property type="term" value="C:plasma membrane"/>
    <property type="evidence" value="ECO:0007669"/>
    <property type="project" value="TreeGrafter"/>
</dbReference>
<gene>
    <name evidence="9" type="ORF">GWK47_008237</name>
</gene>
<evidence type="ECO:0000256" key="4">
    <source>
        <dbReference type="ARBA" id="ARBA00023180"/>
    </source>
</evidence>
<keyword evidence="4" id="KW-0325">Glycoprotein</keyword>
<evidence type="ECO:0000256" key="6">
    <source>
        <dbReference type="SAM" id="MobiDB-lite"/>
    </source>
</evidence>
<proteinExistence type="predicted"/>
<comment type="subcellular location">
    <subcellularLocation>
        <location evidence="1">Membrane</location>
        <topology evidence="1">Single-pass type I membrane protein</topology>
    </subcellularLocation>
</comment>
<dbReference type="AlphaFoldDB" id="A0A8J4XXU8"/>
<feature type="transmembrane region" description="Helical" evidence="7">
    <location>
        <begin position="306"/>
        <end position="330"/>
    </location>
</feature>
<keyword evidence="3" id="KW-1015">Disulfide bond</keyword>
<evidence type="ECO:0000313" key="10">
    <source>
        <dbReference type="Proteomes" id="UP000770661"/>
    </source>
</evidence>
<keyword evidence="7" id="KW-0812">Transmembrane</keyword>
<evidence type="ECO:0000256" key="2">
    <source>
        <dbReference type="ARBA" id="ARBA00023136"/>
    </source>
</evidence>
<keyword evidence="10" id="KW-1185">Reference proteome</keyword>
<evidence type="ECO:0000313" key="9">
    <source>
        <dbReference type="EMBL" id="KAG0717098.1"/>
    </source>
</evidence>
<comment type="caution">
    <text evidence="9">The sequence shown here is derived from an EMBL/GenBank/DDBJ whole genome shotgun (WGS) entry which is preliminary data.</text>
</comment>